<gene>
    <name evidence="2" type="ORF">SD10_07875</name>
</gene>
<proteinExistence type="predicted"/>
<feature type="transmembrane region" description="Helical" evidence="1">
    <location>
        <begin position="55"/>
        <end position="75"/>
    </location>
</feature>
<dbReference type="EMBL" id="CP010429">
    <property type="protein sequence ID" value="AKD54837.1"/>
    <property type="molecule type" value="Genomic_DNA"/>
</dbReference>
<dbReference type="STRING" id="1379870.SD10_07875"/>
<dbReference type="HOGENOM" id="CLU_1685480_0_0_10"/>
<keyword evidence="1" id="KW-0812">Transmembrane</keyword>
<evidence type="ECO:0000313" key="2">
    <source>
        <dbReference type="EMBL" id="AKD54837.1"/>
    </source>
</evidence>
<name>A0A0E3V696_9BACT</name>
<evidence type="ECO:0000256" key="1">
    <source>
        <dbReference type="SAM" id="Phobius"/>
    </source>
</evidence>
<keyword evidence="3" id="KW-1185">Reference proteome</keyword>
<reference evidence="2 3" key="1">
    <citation type="journal article" date="2014" name="Curr. Microbiol.">
        <title>Spirosoma radiotolerans sp. nov., a gamma-radiation-resistant bacterium isolated from gamma ray-irradiated soil.</title>
        <authorList>
            <person name="Lee J.J."/>
            <person name="Srinivasan S."/>
            <person name="Lim S."/>
            <person name="Joe M."/>
            <person name="Im S."/>
            <person name="Bae S.I."/>
            <person name="Park K.R."/>
            <person name="Han J.H."/>
            <person name="Park S.H."/>
            <person name="Joo B.M."/>
            <person name="Park S.J."/>
            <person name="Kim M.K."/>
        </authorList>
    </citation>
    <scope>NUCLEOTIDE SEQUENCE [LARGE SCALE GENOMIC DNA]</scope>
    <source>
        <strain evidence="2 3">DG5A</strain>
    </source>
</reference>
<accession>A0A0E3V696</accession>
<sequence length="156" mass="17948">MPLAYRYLASLTVLKERINKRYNSARLSLVNQRLMMQQHQAAVAAIEVEKSQRTLFWLVIAGLTMLAGLFLRLYYLSSLRRRQERVIEADNEKSLRLEKQLIEEELDRAKGGLAEFMDNLSQKQSLIDTVTAQLAERSPPSLLLLPPNQTPRPARI</sequence>
<dbReference type="AlphaFoldDB" id="A0A0E3V696"/>
<organism evidence="2 3">
    <name type="scientific">Spirosoma radiotolerans</name>
    <dbReference type="NCBI Taxonomy" id="1379870"/>
    <lineage>
        <taxon>Bacteria</taxon>
        <taxon>Pseudomonadati</taxon>
        <taxon>Bacteroidota</taxon>
        <taxon>Cytophagia</taxon>
        <taxon>Cytophagales</taxon>
        <taxon>Cytophagaceae</taxon>
        <taxon>Spirosoma</taxon>
    </lineage>
</organism>
<keyword evidence="1" id="KW-0472">Membrane</keyword>
<protein>
    <submittedName>
        <fullName evidence="2">Uncharacterized protein</fullName>
    </submittedName>
</protein>
<dbReference type="KEGG" id="srd:SD10_07875"/>
<keyword evidence="1" id="KW-1133">Transmembrane helix</keyword>
<evidence type="ECO:0000313" key="3">
    <source>
        <dbReference type="Proteomes" id="UP000033054"/>
    </source>
</evidence>
<dbReference type="Proteomes" id="UP000033054">
    <property type="component" value="Chromosome"/>
</dbReference>
<dbReference type="PATRIC" id="fig|1379870.5.peg.1708"/>